<sequence length="99" mass="11625">MYVIQERNILKKHIVKLKRAGLLKNYHRIIDEIAKDPKSQTHHFEILERKISKPSIFSKRLSKSHRVVYSIDVNHKSVTIFSAWGHYASGVHSLDQHKL</sequence>
<evidence type="ECO:0000313" key="1">
    <source>
        <dbReference type="EMBL" id="EEJ71922.1"/>
    </source>
</evidence>
<dbReference type="RefSeq" id="WP_007125692.1">
    <property type="nucleotide sequence ID" value="NZ_AZFO01000010.1"/>
</dbReference>
<dbReference type="OrthoDB" id="9801102at2"/>
<name>C2ENB8_9LACO</name>
<dbReference type="PATRIC" id="fig|525365.8.peg.166"/>
<organism evidence="1 2">
    <name type="scientific">Lactobacillus ultunensis DSM 16047</name>
    <dbReference type="NCBI Taxonomy" id="525365"/>
    <lineage>
        <taxon>Bacteria</taxon>
        <taxon>Bacillati</taxon>
        <taxon>Bacillota</taxon>
        <taxon>Bacilli</taxon>
        <taxon>Lactobacillales</taxon>
        <taxon>Lactobacillaceae</taxon>
        <taxon>Lactobacillus</taxon>
    </lineage>
</organism>
<reference evidence="1 2" key="1">
    <citation type="submission" date="2009-01" db="EMBL/GenBank/DDBJ databases">
        <authorList>
            <person name="Qin X."/>
            <person name="Bachman B."/>
            <person name="Battles P."/>
            <person name="Bell A."/>
            <person name="Bess C."/>
            <person name="Bickham C."/>
            <person name="Chaboub L."/>
            <person name="Chen D."/>
            <person name="Coyle M."/>
            <person name="Deiros D.R."/>
            <person name="Dinh H."/>
            <person name="Forbes L."/>
            <person name="Fowler G."/>
            <person name="Francisco L."/>
            <person name="Fu Q."/>
            <person name="Gubbala S."/>
            <person name="Hale W."/>
            <person name="Han Y."/>
            <person name="Hemphill L."/>
            <person name="Highlander S.K."/>
            <person name="Hirani K."/>
            <person name="Hogues M."/>
            <person name="Jackson L."/>
            <person name="Jakkamsetti A."/>
            <person name="Javaid M."/>
            <person name="Jiang H."/>
            <person name="Korchina V."/>
            <person name="Kovar C."/>
            <person name="Lara F."/>
            <person name="Lee S."/>
            <person name="Mata R."/>
            <person name="Mathew T."/>
            <person name="Moen C."/>
            <person name="Morales K."/>
            <person name="Munidasa M."/>
            <person name="Nazareth L."/>
            <person name="Ngo R."/>
            <person name="Nguyen L."/>
            <person name="Okwuonu G."/>
            <person name="Ongeri F."/>
            <person name="Patil S."/>
            <person name="Petrosino J."/>
            <person name="Pham C."/>
            <person name="Pham P."/>
            <person name="Pu L.-L."/>
            <person name="Puazo M."/>
            <person name="Raj R."/>
            <person name="Reid J."/>
            <person name="Rouhana J."/>
            <person name="Saada N."/>
            <person name="Shang Y."/>
            <person name="Simmons D."/>
            <person name="Thornton R."/>
            <person name="Warren J."/>
            <person name="Weissenberger G."/>
            <person name="Zhang J."/>
            <person name="Zhang L."/>
            <person name="Zhou C."/>
            <person name="Zhu D."/>
            <person name="Muzny D."/>
            <person name="Worley K."/>
            <person name="Gibbs R."/>
        </authorList>
    </citation>
    <scope>NUCLEOTIDE SEQUENCE [LARGE SCALE GENOMIC DNA]</scope>
    <source>
        <strain evidence="1 2">DSM 16047</strain>
    </source>
</reference>
<protein>
    <submittedName>
        <fullName evidence="1">Putative addiction module toxin, Txe/YoeB family</fullName>
    </submittedName>
</protein>
<dbReference type="AlphaFoldDB" id="C2ENB8"/>
<accession>C2ENB8</accession>
<gene>
    <name evidence="1" type="ORF">HMPREF0548_1164</name>
</gene>
<dbReference type="STRING" id="525365.HMPREF0548_1164"/>
<dbReference type="EMBL" id="ACGU01000055">
    <property type="protein sequence ID" value="EEJ71922.1"/>
    <property type="molecule type" value="Genomic_DNA"/>
</dbReference>
<dbReference type="HOGENOM" id="CLU_169492_1_0_9"/>
<evidence type="ECO:0000313" key="2">
    <source>
        <dbReference type="Proteomes" id="UP000005583"/>
    </source>
</evidence>
<keyword evidence="2" id="KW-1185">Reference proteome</keyword>
<comment type="caution">
    <text evidence="1">The sequence shown here is derived from an EMBL/GenBank/DDBJ whole genome shotgun (WGS) entry which is preliminary data.</text>
</comment>
<proteinExistence type="predicted"/>
<dbReference type="Proteomes" id="UP000005583">
    <property type="component" value="Unassembled WGS sequence"/>
</dbReference>
<dbReference type="InterPro" id="IPR035093">
    <property type="entry name" value="RelE/ParE_toxin_dom_sf"/>
</dbReference>
<dbReference type="Gene3D" id="3.30.2310.20">
    <property type="entry name" value="RelE-like"/>
    <property type="match status" value="1"/>
</dbReference>